<dbReference type="InterPro" id="IPR003663">
    <property type="entry name" value="Sugar/inositol_transpt"/>
</dbReference>
<dbReference type="InterPro" id="IPR005829">
    <property type="entry name" value="Sugar_transporter_CS"/>
</dbReference>
<organism evidence="11 12">
    <name type="scientific">Rhynchosporium graminicola</name>
    <dbReference type="NCBI Taxonomy" id="2792576"/>
    <lineage>
        <taxon>Eukaryota</taxon>
        <taxon>Fungi</taxon>
        <taxon>Dikarya</taxon>
        <taxon>Ascomycota</taxon>
        <taxon>Pezizomycotina</taxon>
        <taxon>Leotiomycetes</taxon>
        <taxon>Helotiales</taxon>
        <taxon>Ploettnerulaceae</taxon>
        <taxon>Rhynchosporium</taxon>
    </lineage>
</organism>
<feature type="domain" description="Major facilitator superfamily (MFS) profile" evidence="10">
    <location>
        <begin position="57"/>
        <end position="504"/>
    </location>
</feature>
<feature type="transmembrane region" description="Helical" evidence="9">
    <location>
        <begin position="229"/>
        <end position="247"/>
    </location>
</feature>
<dbReference type="SUPFAM" id="SSF103473">
    <property type="entry name" value="MFS general substrate transporter"/>
    <property type="match status" value="1"/>
</dbReference>
<evidence type="ECO:0000256" key="2">
    <source>
        <dbReference type="ARBA" id="ARBA00010992"/>
    </source>
</evidence>
<evidence type="ECO:0000259" key="10">
    <source>
        <dbReference type="PROSITE" id="PS50850"/>
    </source>
</evidence>
<comment type="subcellular location">
    <subcellularLocation>
        <location evidence="1">Membrane</location>
        <topology evidence="1">Multi-pass membrane protein</topology>
    </subcellularLocation>
</comment>
<evidence type="ECO:0000256" key="5">
    <source>
        <dbReference type="ARBA" id="ARBA00022989"/>
    </source>
</evidence>
<dbReference type="GO" id="GO:0016020">
    <property type="term" value="C:membrane"/>
    <property type="evidence" value="ECO:0007669"/>
    <property type="project" value="UniProtKB-SubCell"/>
</dbReference>
<dbReference type="InterPro" id="IPR005828">
    <property type="entry name" value="MFS_sugar_transport-like"/>
</dbReference>
<feature type="transmembrane region" description="Helical" evidence="9">
    <location>
        <begin position="321"/>
        <end position="341"/>
    </location>
</feature>
<dbReference type="PROSITE" id="PS00217">
    <property type="entry name" value="SUGAR_TRANSPORT_2"/>
    <property type="match status" value="1"/>
</dbReference>
<feature type="transmembrane region" description="Helical" evidence="9">
    <location>
        <begin position="353"/>
        <end position="374"/>
    </location>
</feature>
<evidence type="ECO:0000313" key="11">
    <source>
        <dbReference type="EMBL" id="CZT08055.1"/>
    </source>
</evidence>
<evidence type="ECO:0000256" key="7">
    <source>
        <dbReference type="ARBA" id="ARBA00026248"/>
    </source>
</evidence>
<dbReference type="PANTHER" id="PTHR48022:SF5">
    <property type="entry name" value="ALPHA-GLUCOSIDES PERMEASE MPH2-RELATED"/>
    <property type="match status" value="1"/>
</dbReference>
<keyword evidence="4 9" id="KW-0812">Transmembrane</keyword>
<keyword evidence="5 9" id="KW-1133">Transmembrane helix</keyword>
<evidence type="ECO:0000256" key="1">
    <source>
        <dbReference type="ARBA" id="ARBA00004141"/>
    </source>
</evidence>
<gene>
    <name evidence="11" type="ORF">RCO7_09592</name>
</gene>
<dbReference type="EMBL" id="FJUW01000045">
    <property type="protein sequence ID" value="CZT08055.1"/>
    <property type="molecule type" value="Genomic_DNA"/>
</dbReference>
<name>A0A1E1LBZ9_9HELO</name>
<keyword evidence="7" id="KW-0462">Maltose metabolism</keyword>
<feature type="transmembrane region" description="Helical" evidence="9">
    <location>
        <begin position="142"/>
        <end position="175"/>
    </location>
</feature>
<feature type="transmembrane region" description="Helical" evidence="9">
    <location>
        <begin position="88"/>
        <end position="107"/>
    </location>
</feature>
<dbReference type="InterPro" id="IPR050360">
    <property type="entry name" value="MFS_Sugar_Transporters"/>
</dbReference>
<feature type="transmembrane region" description="Helical" evidence="9">
    <location>
        <begin position="380"/>
        <end position="399"/>
    </location>
</feature>
<proteinExistence type="inferred from homology"/>
<dbReference type="Proteomes" id="UP000178129">
    <property type="component" value="Unassembled WGS sequence"/>
</dbReference>
<feature type="transmembrane region" description="Helical" evidence="9">
    <location>
        <begin position="451"/>
        <end position="469"/>
    </location>
</feature>
<feature type="transmembrane region" description="Helical" evidence="9">
    <location>
        <begin position="113"/>
        <end position="130"/>
    </location>
</feature>
<keyword evidence="3 8" id="KW-0813">Transport</keyword>
<evidence type="ECO:0000256" key="4">
    <source>
        <dbReference type="ARBA" id="ARBA00022692"/>
    </source>
</evidence>
<sequence>MPPNPAELRPVNFTTGEVSSSDERSLVLSPEALAVETKLAEMSFRQCFKAYTPAILFSAVGSSTCIMQGYDLALIGNFYGMIQFNKKYGTSVGVVGGVTLYEIAAGWKLGLNVAALVGEIIGLYLGGLLSQKFGYKKTMIGSLIFMILGSLIPCFAPSVWVLVLGQFICGIPWGIFQTLPTAYAVEIAPAPLRPLLCSAINICWLLGQLMAVGVVMLSKNMESNLPFRFPFFLMLALPAFILVGVIFSPESPVWLVRQGRENDAKKSLLKLTSRNVEGFDADGIILLLKETNEIEKARSEGTSFFDCFRGMNLRRTEIACGAWMAQSLCGSVLIGLSVLFYQSAGTKYEQALLYTLIQAPIGIVGGILNWFLIAKLPRRALFLGGLGLLCATLVTIGFGSWSDQVEKITSYLFIFWVFVYGCTVGPSSYSIVAEIPSSQLKAPTISLARMAYNSCNIIASALTSFMLTDKKGKGWSWKTKSALFWGGSALLCFIWAYIRVPEQKGVSNIDMEVMFENKERRWNFGKRAKELAERRRLENGEDKTPKEVCRDVGTPLRSLFSHVD</sequence>
<comment type="caution">
    <text evidence="11">The sequence shown here is derived from an EMBL/GenBank/DDBJ whole genome shotgun (WGS) entry which is preliminary data.</text>
</comment>
<dbReference type="GO" id="GO:0005351">
    <property type="term" value="F:carbohydrate:proton symporter activity"/>
    <property type="evidence" value="ECO:0007669"/>
    <property type="project" value="TreeGrafter"/>
</dbReference>
<dbReference type="PANTHER" id="PTHR48022">
    <property type="entry name" value="PLASTIDIC GLUCOSE TRANSPORTER 4"/>
    <property type="match status" value="1"/>
</dbReference>
<protein>
    <submittedName>
        <fullName evidence="11">Related to transporter (Major facilitator superfamily)</fullName>
    </submittedName>
</protein>
<dbReference type="Pfam" id="PF00083">
    <property type="entry name" value="Sugar_tr"/>
    <property type="match status" value="1"/>
</dbReference>
<evidence type="ECO:0000256" key="8">
    <source>
        <dbReference type="RuleBase" id="RU003346"/>
    </source>
</evidence>
<dbReference type="NCBIfam" id="TIGR00879">
    <property type="entry name" value="SP"/>
    <property type="match status" value="1"/>
</dbReference>
<evidence type="ECO:0000256" key="6">
    <source>
        <dbReference type="ARBA" id="ARBA00023136"/>
    </source>
</evidence>
<feature type="transmembrane region" description="Helical" evidence="9">
    <location>
        <begin position="481"/>
        <end position="498"/>
    </location>
</feature>
<dbReference type="STRING" id="914237.A0A1E1LBZ9"/>
<comment type="similarity">
    <text evidence="2 8">Belongs to the major facilitator superfamily. Sugar transporter (TC 2.A.1.1) family.</text>
</comment>
<dbReference type="InParanoid" id="A0A1E1LBZ9"/>
<dbReference type="FunFam" id="1.20.1250.20:FF:000078">
    <property type="entry name" value="MFS maltose transporter, putative"/>
    <property type="match status" value="1"/>
</dbReference>
<evidence type="ECO:0000313" key="12">
    <source>
        <dbReference type="Proteomes" id="UP000178129"/>
    </source>
</evidence>
<evidence type="ECO:0000256" key="9">
    <source>
        <dbReference type="SAM" id="Phobius"/>
    </source>
</evidence>
<feature type="transmembrane region" description="Helical" evidence="9">
    <location>
        <begin position="411"/>
        <end position="431"/>
    </location>
</feature>
<keyword evidence="6 9" id="KW-0472">Membrane</keyword>
<dbReference type="Gene3D" id="1.20.1250.20">
    <property type="entry name" value="MFS general substrate transporter like domains"/>
    <property type="match status" value="1"/>
</dbReference>
<accession>A0A1E1LBZ9</accession>
<reference evidence="12" key="1">
    <citation type="submission" date="2016-03" db="EMBL/GenBank/DDBJ databases">
        <authorList>
            <person name="Ploux O."/>
        </authorList>
    </citation>
    <scope>NUCLEOTIDE SEQUENCE [LARGE SCALE GENOMIC DNA]</scope>
    <source>
        <strain evidence="12">UK7</strain>
    </source>
</reference>
<dbReference type="InterPro" id="IPR036259">
    <property type="entry name" value="MFS_trans_sf"/>
</dbReference>
<dbReference type="InterPro" id="IPR020846">
    <property type="entry name" value="MFS_dom"/>
</dbReference>
<evidence type="ECO:0000256" key="3">
    <source>
        <dbReference type="ARBA" id="ARBA00022448"/>
    </source>
</evidence>
<dbReference type="PROSITE" id="PS50850">
    <property type="entry name" value="MFS"/>
    <property type="match status" value="1"/>
</dbReference>
<dbReference type="AlphaFoldDB" id="A0A1E1LBZ9"/>
<feature type="transmembrane region" description="Helical" evidence="9">
    <location>
        <begin position="195"/>
        <end position="217"/>
    </location>
</feature>
<dbReference type="GO" id="GO:0000023">
    <property type="term" value="P:maltose metabolic process"/>
    <property type="evidence" value="ECO:0007669"/>
    <property type="project" value="UniProtKB-KW"/>
</dbReference>
<keyword evidence="12" id="KW-1185">Reference proteome</keyword>